<dbReference type="EMBL" id="CP144697">
    <property type="protein sequence ID" value="WVZ14261.1"/>
    <property type="molecule type" value="Genomic_DNA"/>
</dbReference>
<evidence type="ECO:0000313" key="3">
    <source>
        <dbReference type="Proteomes" id="UP001374535"/>
    </source>
</evidence>
<keyword evidence="3" id="KW-1185">Reference proteome</keyword>
<feature type="compositionally biased region" description="Basic residues" evidence="1">
    <location>
        <begin position="148"/>
        <end position="169"/>
    </location>
</feature>
<reference evidence="2 3" key="1">
    <citation type="journal article" date="2023" name="Life. Sci Alliance">
        <title>Evolutionary insights into 3D genome organization and epigenetic landscape of Vigna mungo.</title>
        <authorList>
            <person name="Junaid A."/>
            <person name="Singh B."/>
            <person name="Bhatia S."/>
        </authorList>
    </citation>
    <scope>NUCLEOTIDE SEQUENCE [LARGE SCALE GENOMIC DNA]</scope>
    <source>
        <strain evidence="2">Urdbean</strain>
    </source>
</reference>
<evidence type="ECO:0000256" key="1">
    <source>
        <dbReference type="SAM" id="MobiDB-lite"/>
    </source>
</evidence>
<sequence>MTICLGSVTLTANHEVQRSHLLPSPPLLTPPSVHPRGQFRHQLWFLWNILRRPKEMVRGHRFRALNKRIRHRFSQSHSAISFDQPSSLRHSTPFSFRIQLLLLFLNRRSKISSPFLFSRFLPFLLTHPGILLCSLQSIHSPPRFQRLSQRRRSSHRHYLQRIRGQRQRR</sequence>
<dbReference type="Proteomes" id="UP001374535">
    <property type="component" value="Chromosome 4"/>
</dbReference>
<dbReference type="AlphaFoldDB" id="A0AAQ3NQB1"/>
<protein>
    <submittedName>
        <fullName evidence="2">Uncharacterized protein</fullName>
    </submittedName>
</protein>
<organism evidence="2 3">
    <name type="scientific">Vigna mungo</name>
    <name type="common">Black gram</name>
    <name type="synonym">Phaseolus mungo</name>
    <dbReference type="NCBI Taxonomy" id="3915"/>
    <lineage>
        <taxon>Eukaryota</taxon>
        <taxon>Viridiplantae</taxon>
        <taxon>Streptophyta</taxon>
        <taxon>Embryophyta</taxon>
        <taxon>Tracheophyta</taxon>
        <taxon>Spermatophyta</taxon>
        <taxon>Magnoliopsida</taxon>
        <taxon>eudicotyledons</taxon>
        <taxon>Gunneridae</taxon>
        <taxon>Pentapetalae</taxon>
        <taxon>rosids</taxon>
        <taxon>fabids</taxon>
        <taxon>Fabales</taxon>
        <taxon>Fabaceae</taxon>
        <taxon>Papilionoideae</taxon>
        <taxon>50 kb inversion clade</taxon>
        <taxon>NPAAA clade</taxon>
        <taxon>indigoferoid/millettioid clade</taxon>
        <taxon>Phaseoleae</taxon>
        <taxon>Vigna</taxon>
    </lineage>
</organism>
<gene>
    <name evidence="2" type="ORF">V8G54_011827</name>
</gene>
<name>A0AAQ3NQB1_VIGMU</name>
<accession>A0AAQ3NQB1</accession>
<feature type="region of interest" description="Disordered" evidence="1">
    <location>
        <begin position="145"/>
        <end position="169"/>
    </location>
</feature>
<evidence type="ECO:0000313" key="2">
    <source>
        <dbReference type="EMBL" id="WVZ14261.1"/>
    </source>
</evidence>
<proteinExistence type="predicted"/>